<accession>A0ABN2F502</accession>
<dbReference type="Pfam" id="PF13468">
    <property type="entry name" value="Glyoxalase_3"/>
    <property type="match status" value="1"/>
</dbReference>
<dbReference type="RefSeq" id="WP_346105033.1">
    <property type="nucleotide sequence ID" value="NZ_BAAAMU010000017.1"/>
</dbReference>
<dbReference type="InterPro" id="IPR025870">
    <property type="entry name" value="Glyoxalase-like_dom"/>
</dbReference>
<dbReference type="Gene3D" id="3.10.180.10">
    <property type="entry name" value="2,3-Dihydroxybiphenyl 1,2-Dioxygenase, domain 1"/>
    <property type="match status" value="1"/>
</dbReference>
<evidence type="ECO:0000313" key="2">
    <source>
        <dbReference type="EMBL" id="GAA1630935.1"/>
    </source>
</evidence>
<evidence type="ECO:0000313" key="3">
    <source>
        <dbReference type="Proteomes" id="UP001500064"/>
    </source>
</evidence>
<feature type="domain" description="Glyoxalase-like" evidence="1">
    <location>
        <begin position="8"/>
        <end position="223"/>
    </location>
</feature>
<dbReference type="EMBL" id="BAAAMU010000017">
    <property type="protein sequence ID" value="GAA1630935.1"/>
    <property type="molecule type" value="Genomic_DNA"/>
</dbReference>
<sequence length="343" mass="35228">MSGDVNGLHHVGHIVRNMNEAMELYRRLGFSVSAPVHPVLPGAAEMFGVANAHVRFPGDFIELVAVIGDGSHLPAGARAIPLEVPEERRAGLAAAIRVTVANIAAFAERFEGVHIMIADTADLDGVASRLAAGGVVHGGVHAVQRPVETGAGVRMEPARYLEISDPDLGPGRVPEGRIGFAENLLAGSSLAHVDHPNGATGLAECVLCVDDAASPEVERRYATYFGRPVNLGRAGTAIEPAGVTVVKPAGVTVVAASALDAVLPGERPAALPAFVAYAVTVRDVAAAERLLLGNGVPVARTAGGEVFVPARAALGVAIIFRQEGKAGAGRSVTWRGCSSITDG</sequence>
<organism evidence="2 3">
    <name type="scientific">Nonomuraea maheshkhaliensis</name>
    <dbReference type="NCBI Taxonomy" id="419590"/>
    <lineage>
        <taxon>Bacteria</taxon>
        <taxon>Bacillati</taxon>
        <taxon>Actinomycetota</taxon>
        <taxon>Actinomycetes</taxon>
        <taxon>Streptosporangiales</taxon>
        <taxon>Streptosporangiaceae</taxon>
        <taxon>Nonomuraea</taxon>
    </lineage>
</organism>
<comment type="caution">
    <text evidence="2">The sequence shown here is derived from an EMBL/GenBank/DDBJ whole genome shotgun (WGS) entry which is preliminary data.</text>
</comment>
<gene>
    <name evidence="2" type="ORF">GCM10009733_029680</name>
</gene>
<protein>
    <submittedName>
        <fullName evidence="2">VOC family protein</fullName>
    </submittedName>
</protein>
<dbReference type="Proteomes" id="UP001500064">
    <property type="component" value="Unassembled WGS sequence"/>
</dbReference>
<dbReference type="SUPFAM" id="SSF54593">
    <property type="entry name" value="Glyoxalase/Bleomycin resistance protein/Dihydroxybiphenyl dioxygenase"/>
    <property type="match status" value="1"/>
</dbReference>
<proteinExistence type="predicted"/>
<keyword evidence="3" id="KW-1185">Reference proteome</keyword>
<dbReference type="InterPro" id="IPR029068">
    <property type="entry name" value="Glyas_Bleomycin-R_OHBP_Dase"/>
</dbReference>
<reference evidence="2 3" key="1">
    <citation type="journal article" date="2019" name="Int. J. Syst. Evol. Microbiol.">
        <title>The Global Catalogue of Microorganisms (GCM) 10K type strain sequencing project: providing services to taxonomists for standard genome sequencing and annotation.</title>
        <authorList>
            <consortium name="The Broad Institute Genomics Platform"/>
            <consortium name="The Broad Institute Genome Sequencing Center for Infectious Disease"/>
            <person name="Wu L."/>
            <person name="Ma J."/>
        </authorList>
    </citation>
    <scope>NUCLEOTIDE SEQUENCE [LARGE SCALE GENOMIC DNA]</scope>
    <source>
        <strain evidence="2 3">JCM 13929</strain>
    </source>
</reference>
<evidence type="ECO:0000259" key="1">
    <source>
        <dbReference type="Pfam" id="PF13468"/>
    </source>
</evidence>
<name>A0ABN2F502_9ACTN</name>